<dbReference type="GO" id="GO:0006637">
    <property type="term" value="P:acyl-CoA metabolic process"/>
    <property type="evidence" value="ECO:0007669"/>
    <property type="project" value="TreeGrafter"/>
</dbReference>
<dbReference type="STRING" id="1123307.GCA_000380065_00023"/>
<dbReference type="GO" id="GO:0047617">
    <property type="term" value="F:fatty acyl-CoA hydrolase activity"/>
    <property type="evidence" value="ECO:0007669"/>
    <property type="project" value="TreeGrafter"/>
</dbReference>
<dbReference type="EMBL" id="UHFR01000005">
    <property type="protein sequence ID" value="SUN76747.1"/>
    <property type="molecule type" value="Genomic_DNA"/>
</dbReference>
<dbReference type="SUPFAM" id="SSF53474">
    <property type="entry name" value="alpha/beta-Hydrolases"/>
    <property type="match status" value="1"/>
</dbReference>
<dbReference type="PANTHER" id="PTHR10824">
    <property type="entry name" value="ACYL-COENZYME A THIOESTERASE-RELATED"/>
    <property type="match status" value="1"/>
</dbReference>
<accession>A0A380L048</accession>
<evidence type="ECO:0000259" key="1">
    <source>
        <dbReference type="Pfam" id="PF08840"/>
    </source>
</evidence>
<evidence type="ECO:0000313" key="2">
    <source>
        <dbReference type="EMBL" id="SUN76747.1"/>
    </source>
</evidence>
<dbReference type="RefSeq" id="WP_018370708.1">
    <property type="nucleotide sequence ID" value="NZ_UHFR01000005.1"/>
</dbReference>
<dbReference type="Pfam" id="PF08840">
    <property type="entry name" value="BAAT_C"/>
    <property type="match status" value="1"/>
</dbReference>
<dbReference type="PANTHER" id="PTHR10824:SF4">
    <property type="entry name" value="ACYL-COENZYME A THIOESTERASE 1-LIKE"/>
    <property type="match status" value="1"/>
</dbReference>
<proteinExistence type="predicted"/>
<protein>
    <submittedName>
        <fullName evidence="2">Putative thioesterase</fullName>
        <ecNumber evidence="2">3.1.2.2</ecNumber>
    </submittedName>
</protein>
<gene>
    <name evidence="2" type="ORF">NCTC13765_01247</name>
</gene>
<evidence type="ECO:0000313" key="3">
    <source>
        <dbReference type="Proteomes" id="UP000254634"/>
    </source>
</evidence>
<dbReference type="Gene3D" id="3.40.50.1820">
    <property type="entry name" value="alpha/beta hydrolase"/>
    <property type="match status" value="1"/>
</dbReference>
<sequence>MKKEIKTIEKDGYNGVYWPNPNGGKCGIIAMLGDDTKDLMAKGGVKWLQKRGLNVLTMSPAKKDYGHHNYPLERFEKAIAFLKTMGNEKIGIMGASTTGMLALVAASYFPEITLTIAVSPSDFLMEGFYQDGKDGAHERPGDGESSVSYHGEPLPYLPYAYRHPEYWQKISEESKRRGAMVASRDMFDESEKRHPLQEEEKIKVENIKGRILLIGAEDDVLWDTCKYIRRMGDRLKEKKADNSVVLMTYEHGTHFMFPQTMLTGILPVGSGLFIGMCFQEAKQYPKECKQARIDVDARVSEELHQWINSDR</sequence>
<keyword evidence="3" id="KW-1185">Reference proteome</keyword>
<reference evidence="2" key="1">
    <citation type="submission" date="2018-06" db="EMBL/GenBank/DDBJ databases">
        <authorList>
            <consortium name="Pathogen Informatics"/>
            <person name="Doyle S."/>
        </authorList>
    </citation>
    <scope>NUCLEOTIDE SEQUENCE [LARGE SCALE GENOMIC DNA]</scope>
    <source>
        <strain evidence="2">NCTC13765</strain>
    </source>
</reference>
<dbReference type="InterPro" id="IPR014940">
    <property type="entry name" value="BAAT_C"/>
</dbReference>
<dbReference type="OrthoDB" id="8922993at2"/>
<keyword evidence="2" id="KW-0378">Hydrolase</keyword>
<name>A0A380L048_9STRE</name>
<feature type="domain" description="BAAT/Acyl-CoA thioester hydrolase C-terminal" evidence="1">
    <location>
        <begin position="72"/>
        <end position="258"/>
    </location>
</feature>
<dbReference type="GO" id="GO:0006631">
    <property type="term" value="P:fatty acid metabolic process"/>
    <property type="evidence" value="ECO:0007669"/>
    <property type="project" value="TreeGrafter"/>
</dbReference>
<dbReference type="InterPro" id="IPR029058">
    <property type="entry name" value="AB_hydrolase_fold"/>
</dbReference>
<organism evidence="2 3">
    <name type="scientific">Streptococcus massiliensis</name>
    <dbReference type="NCBI Taxonomy" id="313439"/>
    <lineage>
        <taxon>Bacteria</taxon>
        <taxon>Bacillati</taxon>
        <taxon>Bacillota</taxon>
        <taxon>Bacilli</taxon>
        <taxon>Lactobacillales</taxon>
        <taxon>Streptococcaceae</taxon>
        <taxon>Streptococcus</taxon>
    </lineage>
</organism>
<dbReference type="Proteomes" id="UP000254634">
    <property type="component" value="Unassembled WGS sequence"/>
</dbReference>
<dbReference type="EC" id="3.1.2.2" evidence="2"/>
<dbReference type="AlphaFoldDB" id="A0A380L048"/>